<feature type="non-terminal residue" evidence="4">
    <location>
        <position position="1"/>
    </location>
</feature>
<keyword evidence="1" id="KW-0344">Guanine-nucleotide releasing factor</keyword>
<evidence type="ECO:0000256" key="1">
    <source>
        <dbReference type="PROSITE-ProRule" id="PRU00135"/>
    </source>
</evidence>
<dbReference type="Proteomes" id="UP000023152">
    <property type="component" value="Unassembled WGS sequence"/>
</dbReference>
<evidence type="ECO:0000256" key="2">
    <source>
        <dbReference type="SAM" id="MobiDB-lite"/>
    </source>
</evidence>
<gene>
    <name evidence="4" type="ORF">RFI_27396</name>
</gene>
<accession>X6M8L9</accession>
<evidence type="ECO:0000313" key="5">
    <source>
        <dbReference type="Proteomes" id="UP000023152"/>
    </source>
</evidence>
<feature type="domain" description="N-terminal Ras-GEF" evidence="3">
    <location>
        <begin position="119"/>
        <end position="164"/>
    </location>
</feature>
<comment type="caution">
    <text evidence="4">The sequence shown here is derived from an EMBL/GenBank/DDBJ whole genome shotgun (WGS) entry which is preliminary data.</text>
</comment>
<proteinExistence type="predicted"/>
<evidence type="ECO:0000259" key="3">
    <source>
        <dbReference type="PROSITE" id="PS50212"/>
    </source>
</evidence>
<dbReference type="AlphaFoldDB" id="X6M8L9"/>
<protein>
    <recommendedName>
        <fullName evidence="3">N-terminal Ras-GEF domain-containing protein</fullName>
    </recommendedName>
</protein>
<dbReference type="GO" id="GO:0005085">
    <property type="term" value="F:guanyl-nucleotide exchange factor activity"/>
    <property type="evidence" value="ECO:0007669"/>
    <property type="project" value="UniProtKB-KW"/>
</dbReference>
<dbReference type="PROSITE" id="PS50212">
    <property type="entry name" value="RASGEF_NTER"/>
    <property type="match status" value="1"/>
</dbReference>
<sequence length="164" mass="18640">WEDILKSLNKKAQNDPSTQRSGGALSVQSNYSEEQVGDRLDEIEEELQQIKDMLKQVLNSSDPVHVIQEIRPLERLIRQLHIKLDGRLGGHEAQNRSQHHVPGQSTYGVIPPIQILSSQSSRAQGGTIEPFVEDASNDETMSSRNRFVTFFFLNFFFFSIRSSL</sequence>
<dbReference type="EMBL" id="ASPP01023759">
    <property type="protein sequence ID" value="ETO09981.1"/>
    <property type="molecule type" value="Genomic_DNA"/>
</dbReference>
<name>X6M8L9_RETFI</name>
<reference evidence="4 5" key="1">
    <citation type="journal article" date="2013" name="Curr. Biol.">
        <title>The Genome of the Foraminiferan Reticulomyxa filosa.</title>
        <authorList>
            <person name="Glockner G."/>
            <person name="Hulsmann N."/>
            <person name="Schleicher M."/>
            <person name="Noegel A.A."/>
            <person name="Eichinger L."/>
            <person name="Gallinger C."/>
            <person name="Pawlowski J."/>
            <person name="Sierra R."/>
            <person name="Euteneuer U."/>
            <person name="Pillet L."/>
            <person name="Moustafa A."/>
            <person name="Platzer M."/>
            <person name="Groth M."/>
            <person name="Szafranski K."/>
            <person name="Schliwa M."/>
        </authorList>
    </citation>
    <scope>NUCLEOTIDE SEQUENCE [LARGE SCALE GENOMIC DNA]</scope>
</reference>
<evidence type="ECO:0000313" key="4">
    <source>
        <dbReference type="EMBL" id="ETO09981.1"/>
    </source>
</evidence>
<feature type="compositionally biased region" description="Polar residues" evidence="2">
    <location>
        <begin position="10"/>
        <end position="33"/>
    </location>
</feature>
<keyword evidence="5" id="KW-1185">Reference proteome</keyword>
<feature type="region of interest" description="Disordered" evidence="2">
    <location>
        <begin position="1"/>
        <end position="36"/>
    </location>
</feature>
<dbReference type="InterPro" id="IPR000651">
    <property type="entry name" value="Ras-like_Gua-exchang_fac_N"/>
</dbReference>
<organism evidence="4 5">
    <name type="scientific">Reticulomyxa filosa</name>
    <dbReference type="NCBI Taxonomy" id="46433"/>
    <lineage>
        <taxon>Eukaryota</taxon>
        <taxon>Sar</taxon>
        <taxon>Rhizaria</taxon>
        <taxon>Retaria</taxon>
        <taxon>Foraminifera</taxon>
        <taxon>Monothalamids</taxon>
        <taxon>Reticulomyxidae</taxon>
        <taxon>Reticulomyxa</taxon>
    </lineage>
</organism>